<sequence length="226" mass="24982">MTAAAKERVPVAHHTCLTMSCTRCGETYNDETNIHFGCLNDAIKELTAEGWVFTADSLLCETCLDEDEDSGAPAPVAAELCEYCWPPLFPDGTQPDHCMCTEDREPPGVPPPVINGQHPAIAQRQCITITCPDCGSGVTADDDERGEPHYSSIEAALTDVGADYEWIVSDVVICCRSCASRRECAATEHDFPDQPQMIREDLEYRWCRNCHSPLTMPVINPEMTWP</sequence>
<gene>
    <name evidence="1" type="ORF">B5P44_p00256</name>
</gene>
<dbReference type="AlphaFoldDB" id="A0A343VRM7"/>
<keyword evidence="1" id="KW-0614">Plasmid</keyword>
<accession>A0A343VRM7</accession>
<proteinExistence type="predicted"/>
<dbReference type="EMBL" id="MF600313">
    <property type="protein sequence ID" value="AVN58551.1"/>
    <property type="molecule type" value="Genomic_DNA"/>
</dbReference>
<protein>
    <submittedName>
        <fullName evidence="1">Uncharacterized protein</fullName>
    </submittedName>
</protein>
<evidence type="ECO:0000313" key="1">
    <source>
        <dbReference type="EMBL" id="AVN58551.1"/>
    </source>
</evidence>
<dbReference type="RefSeq" id="WP_155921984.1">
    <property type="nucleotide sequence ID" value="NZ_MF600313.1"/>
</dbReference>
<organism evidence="1">
    <name type="scientific">Mycolicibacterium sp. CBMA 213</name>
    <dbReference type="NCBI Taxonomy" id="1968788"/>
    <lineage>
        <taxon>Bacteria</taxon>
        <taxon>Bacillati</taxon>
        <taxon>Actinomycetota</taxon>
        <taxon>Actinomycetes</taxon>
        <taxon>Mycobacteriales</taxon>
        <taxon>Mycobacteriaceae</taxon>
        <taxon>Mycolicibacterium</taxon>
    </lineage>
</organism>
<name>A0A343VRM7_9MYCO</name>
<dbReference type="PROSITE" id="PS51257">
    <property type="entry name" value="PROKAR_LIPOPROTEIN"/>
    <property type="match status" value="1"/>
</dbReference>
<geneLocation type="plasmid" evidence="1">
    <name>pCBMA213_1</name>
</geneLocation>
<reference evidence="1" key="1">
    <citation type="journal article" date="2018" name="Front. Microbiol.">
        <title>Beyond the Limits: tRNA Array Units in Mycobacterium Genomes.</title>
        <authorList>
            <person name="Morgado S.M."/>
            <person name="Vicente A.C."/>
        </authorList>
    </citation>
    <scope>NUCLEOTIDE SEQUENCE</scope>
    <source>
        <strain evidence="1">CBMA 213</strain>
        <plasmid evidence="1">pCBMA213_1</plasmid>
    </source>
</reference>